<gene>
    <name evidence="1" type="ORF">MUN80_17490</name>
</gene>
<dbReference type="Proteomes" id="UP000831785">
    <property type="component" value="Chromosome"/>
</dbReference>
<evidence type="ECO:0000313" key="1">
    <source>
        <dbReference type="EMBL" id="UOQ51546.1"/>
    </source>
</evidence>
<dbReference type="PANTHER" id="PTHR10188:SF6">
    <property type="entry name" value="N(4)-(BETA-N-ACETYLGLUCOSAMINYL)-L-ASPARAGINASE"/>
    <property type="match status" value="1"/>
</dbReference>
<name>A0ABY4F4H6_9BACT</name>
<sequence length="317" mass="33987">MPDSPTKRKYVLVIHGGAVNTDPSTIPPEKEEKLKQGLKKALMAGSEILARGGAALDAVEAAVKSLEDNELFNAGRGGMFNINGEVETESSIMDGSTLRGGAVSGLKLVKNPVSLARLVMEKCKHSFLTGEGAQEYALSQGLPLQDPTYFKTDAQREEWMEIIQEAEVEHANKHDTVGAVALDQNGNLAMATSTGGIEGKLRGRVGDSCIFGGGGYANNEVCAVSTTGDGEIIMLAGVAHEVYALRKYKKMSIDKAAREAVEMYADKLAGDRGIIAVDPDGNFTIESNTNVMRCAYQTDAEEPFVAVWKEEVDKQLK</sequence>
<dbReference type="PANTHER" id="PTHR10188">
    <property type="entry name" value="L-ASPARAGINASE"/>
    <property type="match status" value="1"/>
</dbReference>
<dbReference type="SUPFAM" id="SSF56235">
    <property type="entry name" value="N-terminal nucleophile aminohydrolases (Ntn hydrolases)"/>
    <property type="match status" value="1"/>
</dbReference>
<dbReference type="EMBL" id="CP095049">
    <property type="protein sequence ID" value="UOQ51546.1"/>
    <property type="molecule type" value="Genomic_DNA"/>
</dbReference>
<accession>A0ABY4F4H6</accession>
<keyword evidence="2" id="KW-1185">Reference proteome</keyword>
<dbReference type="CDD" id="cd04701">
    <property type="entry name" value="Asparaginase_2"/>
    <property type="match status" value="1"/>
</dbReference>
<dbReference type="Gene3D" id="3.60.20.30">
    <property type="entry name" value="(Glycosyl)asparaginase"/>
    <property type="match status" value="1"/>
</dbReference>
<proteinExistence type="predicted"/>
<organism evidence="1 2">
    <name type="scientific">Hymenobacter cellulosivorans</name>
    <dbReference type="NCBI Taxonomy" id="2932249"/>
    <lineage>
        <taxon>Bacteria</taxon>
        <taxon>Pseudomonadati</taxon>
        <taxon>Bacteroidota</taxon>
        <taxon>Cytophagia</taxon>
        <taxon>Cytophagales</taxon>
        <taxon>Hymenobacteraceae</taxon>
        <taxon>Hymenobacter</taxon>
    </lineage>
</organism>
<dbReference type="Pfam" id="PF01112">
    <property type="entry name" value="Asparaginase_2"/>
    <property type="match status" value="1"/>
</dbReference>
<dbReference type="InterPro" id="IPR000246">
    <property type="entry name" value="Peptidase_T2"/>
</dbReference>
<dbReference type="RefSeq" id="WP_244714756.1">
    <property type="nucleotide sequence ID" value="NZ_CP095049.1"/>
</dbReference>
<protein>
    <submittedName>
        <fullName evidence="1">Isoaspartyl peptidase/L-asparaginase</fullName>
    </submittedName>
</protein>
<dbReference type="InterPro" id="IPR029055">
    <property type="entry name" value="Ntn_hydrolases_N"/>
</dbReference>
<reference evidence="1 2" key="1">
    <citation type="submission" date="2022-04" db="EMBL/GenBank/DDBJ databases">
        <title>Hymenobacter sp. isolated from the air.</title>
        <authorList>
            <person name="Won M."/>
            <person name="Lee C.-M."/>
            <person name="Woen H.-Y."/>
            <person name="Kwon S.-W."/>
        </authorList>
    </citation>
    <scope>NUCLEOTIDE SEQUENCE [LARGE SCALE GENOMIC DNA]</scope>
    <source>
        <strain evidence="2">5116 S-27</strain>
    </source>
</reference>
<evidence type="ECO:0000313" key="2">
    <source>
        <dbReference type="Proteomes" id="UP000831785"/>
    </source>
</evidence>